<dbReference type="EMBL" id="LGRX02025453">
    <property type="protein sequence ID" value="KAK3252387.1"/>
    <property type="molecule type" value="Genomic_DNA"/>
</dbReference>
<keyword evidence="3 4" id="KW-0862">Zinc</keyword>
<accession>A0AAE0CEH6</accession>
<sequence length="318" mass="36669">MERNNSVDARDSREFRDPRDSRSAGRVLYKSKICKLWQRGHCGRDFCTFAHGEKELNAPVRVNIDDRHRQSDDRTPRRAAGAGYDRPRFYDNNRRDDQRRFGDRGPPRQRPSDESYGRGSSPPSRRHRFEEQDRWESRDRSRSPRSQPHLSPPPPRKRTPPPAEPALNNDNQKIDDKAGAAAGVRQSLMNRINQLEVKANESKEAEEQSWEQVRQLEFDLDEETRKYKSLDKTLRTVLKEVSLMLKCKDALVNQEAFLRQLVADTDKEVEGEVEPFSEDARPDASTPPFPEDNVEPPANEPSNVLSLISASTEEHLDD</sequence>
<dbReference type="InterPro" id="IPR000571">
    <property type="entry name" value="Znf_CCCH"/>
</dbReference>
<dbReference type="Proteomes" id="UP001190700">
    <property type="component" value="Unassembled WGS sequence"/>
</dbReference>
<feature type="zinc finger region" description="C3H1-type" evidence="4">
    <location>
        <begin position="28"/>
        <end position="54"/>
    </location>
</feature>
<evidence type="ECO:0000256" key="2">
    <source>
        <dbReference type="ARBA" id="ARBA00022771"/>
    </source>
</evidence>
<proteinExistence type="predicted"/>
<keyword evidence="1 4" id="KW-0479">Metal-binding</keyword>
<feature type="region of interest" description="Disordered" evidence="6">
    <location>
        <begin position="1"/>
        <end position="24"/>
    </location>
</feature>
<feature type="compositionally biased region" description="Basic and acidic residues" evidence="6">
    <location>
        <begin position="63"/>
        <end position="76"/>
    </location>
</feature>
<evidence type="ECO:0000313" key="8">
    <source>
        <dbReference type="EMBL" id="KAK3252387.1"/>
    </source>
</evidence>
<feature type="region of interest" description="Disordered" evidence="6">
    <location>
        <begin position="62"/>
        <end position="174"/>
    </location>
</feature>
<dbReference type="AlphaFoldDB" id="A0AAE0CEH6"/>
<feature type="compositionally biased region" description="Basic and acidic residues" evidence="6">
    <location>
        <begin position="85"/>
        <end position="116"/>
    </location>
</feature>
<evidence type="ECO:0000313" key="9">
    <source>
        <dbReference type="Proteomes" id="UP001190700"/>
    </source>
</evidence>
<keyword evidence="9" id="KW-1185">Reference proteome</keyword>
<evidence type="ECO:0000256" key="3">
    <source>
        <dbReference type="ARBA" id="ARBA00022833"/>
    </source>
</evidence>
<protein>
    <recommendedName>
        <fullName evidence="7">C3H1-type domain-containing protein</fullName>
    </recommendedName>
</protein>
<organism evidence="8 9">
    <name type="scientific">Cymbomonas tetramitiformis</name>
    <dbReference type="NCBI Taxonomy" id="36881"/>
    <lineage>
        <taxon>Eukaryota</taxon>
        <taxon>Viridiplantae</taxon>
        <taxon>Chlorophyta</taxon>
        <taxon>Pyramimonadophyceae</taxon>
        <taxon>Pyramimonadales</taxon>
        <taxon>Pyramimonadaceae</taxon>
        <taxon>Cymbomonas</taxon>
    </lineage>
</organism>
<evidence type="ECO:0000256" key="4">
    <source>
        <dbReference type="PROSITE-ProRule" id="PRU00723"/>
    </source>
</evidence>
<keyword evidence="2 4" id="KW-0863">Zinc-finger</keyword>
<evidence type="ECO:0000256" key="1">
    <source>
        <dbReference type="ARBA" id="ARBA00022723"/>
    </source>
</evidence>
<dbReference type="InterPro" id="IPR036855">
    <property type="entry name" value="Znf_CCCH_sf"/>
</dbReference>
<evidence type="ECO:0000256" key="6">
    <source>
        <dbReference type="SAM" id="MobiDB-lite"/>
    </source>
</evidence>
<feature type="region of interest" description="Disordered" evidence="6">
    <location>
        <begin position="268"/>
        <end position="318"/>
    </location>
</feature>
<dbReference type="SUPFAM" id="SSF90229">
    <property type="entry name" value="CCCH zinc finger"/>
    <property type="match status" value="1"/>
</dbReference>
<comment type="caution">
    <text evidence="8">The sequence shown here is derived from an EMBL/GenBank/DDBJ whole genome shotgun (WGS) entry which is preliminary data.</text>
</comment>
<reference evidence="8 9" key="1">
    <citation type="journal article" date="2015" name="Genome Biol. Evol.">
        <title>Comparative Genomics of a Bacterivorous Green Alga Reveals Evolutionary Causalities and Consequences of Phago-Mixotrophic Mode of Nutrition.</title>
        <authorList>
            <person name="Burns J.A."/>
            <person name="Paasch A."/>
            <person name="Narechania A."/>
            <person name="Kim E."/>
        </authorList>
    </citation>
    <scope>NUCLEOTIDE SEQUENCE [LARGE SCALE GENOMIC DNA]</scope>
    <source>
        <strain evidence="8 9">PLY_AMNH</strain>
    </source>
</reference>
<gene>
    <name evidence="8" type="ORF">CYMTET_38311</name>
</gene>
<dbReference type="PROSITE" id="PS50103">
    <property type="entry name" value="ZF_C3H1"/>
    <property type="match status" value="1"/>
</dbReference>
<feature type="domain" description="C3H1-type" evidence="7">
    <location>
        <begin position="28"/>
        <end position="54"/>
    </location>
</feature>
<feature type="compositionally biased region" description="Basic and acidic residues" evidence="6">
    <location>
        <begin position="128"/>
        <end position="142"/>
    </location>
</feature>
<feature type="compositionally biased region" description="Basic and acidic residues" evidence="6">
    <location>
        <begin position="1"/>
        <end position="23"/>
    </location>
</feature>
<name>A0AAE0CEH6_9CHLO</name>
<feature type="coiled-coil region" evidence="5">
    <location>
        <begin position="185"/>
        <end position="240"/>
    </location>
</feature>
<keyword evidence="5" id="KW-0175">Coiled coil</keyword>
<feature type="compositionally biased region" description="Pro residues" evidence="6">
    <location>
        <begin position="150"/>
        <end position="164"/>
    </location>
</feature>
<feature type="compositionally biased region" description="Polar residues" evidence="6">
    <location>
        <begin position="300"/>
        <end position="311"/>
    </location>
</feature>
<evidence type="ECO:0000256" key="5">
    <source>
        <dbReference type="SAM" id="Coils"/>
    </source>
</evidence>
<dbReference type="GO" id="GO:0008270">
    <property type="term" value="F:zinc ion binding"/>
    <property type="evidence" value="ECO:0007669"/>
    <property type="project" value="UniProtKB-KW"/>
</dbReference>
<evidence type="ECO:0000259" key="7">
    <source>
        <dbReference type="PROSITE" id="PS50103"/>
    </source>
</evidence>
<dbReference type="Gene3D" id="4.10.1000.10">
    <property type="entry name" value="Zinc finger, CCCH-type"/>
    <property type="match status" value="1"/>
</dbReference>
<dbReference type="SMART" id="SM00356">
    <property type="entry name" value="ZnF_C3H1"/>
    <property type="match status" value="1"/>
</dbReference>